<evidence type="ECO:0000256" key="2">
    <source>
        <dbReference type="ARBA" id="ARBA00023043"/>
    </source>
</evidence>
<dbReference type="Pfam" id="PF13637">
    <property type="entry name" value="Ank_4"/>
    <property type="match status" value="1"/>
</dbReference>
<dbReference type="Pfam" id="PF22939">
    <property type="entry name" value="WHD_GPIID"/>
    <property type="match status" value="1"/>
</dbReference>
<gene>
    <name evidence="5" type="ORF">VE01_05083</name>
</gene>
<feature type="repeat" description="ANK" evidence="3">
    <location>
        <begin position="294"/>
        <end position="326"/>
    </location>
</feature>
<feature type="repeat" description="ANK" evidence="3">
    <location>
        <begin position="371"/>
        <end position="409"/>
    </location>
</feature>
<dbReference type="OrthoDB" id="195446at2759"/>
<feature type="domain" description="GPI inositol-deacylase winged helix" evidence="4">
    <location>
        <begin position="30"/>
        <end position="94"/>
    </location>
</feature>
<dbReference type="Proteomes" id="UP000091956">
    <property type="component" value="Unassembled WGS sequence"/>
</dbReference>
<dbReference type="PROSITE" id="PS50088">
    <property type="entry name" value="ANK_REPEAT"/>
    <property type="match status" value="10"/>
</dbReference>
<proteinExistence type="predicted"/>
<evidence type="ECO:0000256" key="3">
    <source>
        <dbReference type="PROSITE-ProRule" id="PRU00023"/>
    </source>
</evidence>
<keyword evidence="1" id="KW-0677">Repeat</keyword>
<dbReference type="PROSITE" id="PS50297">
    <property type="entry name" value="ANK_REP_REGION"/>
    <property type="match status" value="9"/>
</dbReference>
<dbReference type="AlphaFoldDB" id="A0A1B8GPL7"/>
<dbReference type="Gene3D" id="1.25.40.20">
    <property type="entry name" value="Ankyrin repeat-containing domain"/>
    <property type="match status" value="3"/>
</dbReference>
<feature type="repeat" description="ANK" evidence="3">
    <location>
        <begin position="444"/>
        <end position="476"/>
    </location>
</feature>
<dbReference type="Pfam" id="PF12796">
    <property type="entry name" value="Ank_2"/>
    <property type="match status" value="4"/>
</dbReference>
<dbReference type="InterPro" id="IPR002110">
    <property type="entry name" value="Ankyrin_rpt"/>
</dbReference>
<dbReference type="InterPro" id="IPR036770">
    <property type="entry name" value="Ankyrin_rpt-contain_sf"/>
</dbReference>
<evidence type="ECO:0000259" key="4">
    <source>
        <dbReference type="Pfam" id="PF22939"/>
    </source>
</evidence>
<reference evidence="6" key="2">
    <citation type="journal article" date="2018" name="Nat. Commun.">
        <title>Extreme sensitivity to ultraviolet light in the fungal pathogen causing white-nose syndrome of bats.</title>
        <authorList>
            <person name="Palmer J.M."/>
            <person name="Drees K.P."/>
            <person name="Foster J.T."/>
            <person name="Lindner D.L."/>
        </authorList>
    </citation>
    <scope>NUCLEOTIDE SEQUENCE [LARGE SCALE GENOMIC DNA]</scope>
    <source>
        <strain evidence="6">UAMH 10579</strain>
    </source>
</reference>
<keyword evidence="6" id="KW-1185">Reference proteome</keyword>
<dbReference type="STRING" id="342668.A0A1B8GPL7"/>
<dbReference type="EMBL" id="KV460220">
    <property type="protein sequence ID" value="OBT97764.1"/>
    <property type="molecule type" value="Genomic_DNA"/>
</dbReference>
<dbReference type="InterPro" id="IPR054471">
    <property type="entry name" value="GPIID_WHD"/>
</dbReference>
<organism evidence="5 6">
    <name type="scientific">Pseudogymnoascus verrucosus</name>
    <dbReference type="NCBI Taxonomy" id="342668"/>
    <lineage>
        <taxon>Eukaryota</taxon>
        <taxon>Fungi</taxon>
        <taxon>Dikarya</taxon>
        <taxon>Ascomycota</taxon>
        <taxon>Pezizomycotina</taxon>
        <taxon>Leotiomycetes</taxon>
        <taxon>Thelebolales</taxon>
        <taxon>Thelebolaceae</taxon>
        <taxon>Pseudogymnoascus</taxon>
    </lineage>
</organism>
<dbReference type="SUPFAM" id="SSF48403">
    <property type="entry name" value="Ankyrin repeat"/>
    <property type="match status" value="2"/>
</dbReference>
<evidence type="ECO:0000256" key="1">
    <source>
        <dbReference type="ARBA" id="ARBA00022737"/>
    </source>
</evidence>
<dbReference type="PRINTS" id="PR01415">
    <property type="entry name" value="ANKYRIN"/>
</dbReference>
<name>A0A1B8GPL7_9PEZI</name>
<feature type="repeat" description="ANK" evidence="3">
    <location>
        <begin position="575"/>
        <end position="607"/>
    </location>
</feature>
<dbReference type="SMART" id="SM00248">
    <property type="entry name" value="ANK"/>
    <property type="match status" value="12"/>
</dbReference>
<sequence length="686" mass="75355">MLEQFRTGSESNAYDHAYNETMSRIDRQSANASDLAKKTIGWILNARRTLTVAELEHALAVEIETSEFDETNITNIEQLTSYCCSLVTVDEQTRNKTWFPNIHDLMADSCLTYVSYDVFEDRFQTEAEIEGIPREYPFYNYASYNWGHHFREGPEISSNALKFLQSQAKISAYDRDRCGFEPFTGIETRGVKTSDVKAEHIAAFFNLEHLMQELLVTNPNNVDILDSINNTPLFFAVIHGHEMVTKMLLDRGAHTDIICVDGMSPLHAAASQGHGAIANLLLDNNADIEIKNGSSETPLDTAASKGHDMVLTLLVDRGANIESKSNWGRTPFVTAAKRGHTTTVKLLLSMGANFKSTSEYREGASNVIGKNGETPLHKATRVFLPWQVNNEGVVRILLGRGANTEAKDTEGETPLHRAAKRGYEIQTKHLLDSGANIKARRDSDGLTPLCLAAFNGSESTVKLLLNRGACIDPKSHRRQTPLQLAAMNGNDMVVTMLLNNSANIDGSDQLGYTSLSWAAWSGHEKVLRLLLDRGANPEPLGTGPQQLPLVEAEGGHDVAGRALLKHGNNPDLNFLGRTPLHIASAEGHISEASLLITAGARPDTPDRFGRTPLFAAVCGGHLDMIQFLISLPGVEKCCSDVWGLTPAMVAQQRGMHEIHSLLYETSEAENSNLETWATLPSKDLTL</sequence>
<feature type="repeat" description="ANK" evidence="3">
    <location>
        <begin position="477"/>
        <end position="509"/>
    </location>
</feature>
<evidence type="ECO:0000313" key="5">
    <source>
        <dbReference type="EMBL" id="OBT97764.1"/>
    </source>
</evidence>
<feature type="repeat" description="ANK" evidence="3">
    <location>
        <begin position="510"/>
        <end position="542"/>
    </location>
</feature>
<reference evidence="5 6" key="1">
    <citation type="submission" date="2016-03" db="EMBL/GenBank/DDBJ databases">
        <title>Comparative genomics of Pseudogymnoascus destructans, the fungus causing white-nose syndrome of bats.</title>
        <authorList>
            <person name="Palmer J.M."/>
            <person name="Drees K.P."/>
            <person name="Foster J.T."/>
            <person name="Lindner D.L."/>
        </authorList>
    </citation>
    <scope>NUCLEOTIDE SEQUENCE [LARGE SCALE GENOMIC DNA]</scope>
    <source>
        <strain evidence="5 6">UAMH 10579</strain>
    </source>
</reference>
<feature type="repeat" description="ANK" evidence="3">
    <location>
        <begin position="228"/>
        <end position="260"/>
    </location>
</feature>
<dbReference type="PANTHER" id="PTHR24178">
    <property type="entry name" value="MOLTING PROTEIN MLT-4"/>
    <property type="match status" value="1"/>
</dbReference>
<feature type="repeat" description="ANK" evidence="3">
    <location>
        <begin position="261"/>
        <end position="293"/>
    </location>
</feature>
<accession>A0A1B8GPL7</accession>
<dbReference type="GeneID" id="28838469"/>
<keyword evidence="2 3" id="KW-0040">ANK repeat</keyword>
<evidence type="ECO:0000313" key="6">
    <source>
        <dbReference type="Proteomes" id="UP000091956"/>
    </source>
</evidence>
<feature type="repeat" description="ANK" evidence="3">
    <location>
        <begin position="327"/>
        <end position="359"/>
    </location>
</feature>
<dbReference type="RefSeq" id="XP_018131497.1">
    <property type="nucleotide sequence ID" value="XM_018274549.1"/>
</dbReference>
<feature type="repeat" description="ANK" evidence="3">
    <location>
        <begin position="410"/>
        <end position="442"/>
    </location>
</feature>
<protein>
    <recommendedName>
        <fullName evidence="4">GPI inositol-deacylase winged helix domain-containing protein</fullName>
    </recommendedName>
</protein>